<dbReference type="EMBL" id="CP001819">
    <property type="protein sequence ID" value="ACZ23303.1"/>
    <property type="molecule type" value="Genomic_DNA"/>
</dbReference>
<protein>
    <submittedName>
        <fullName evidence="1">Uncharacterized protein</fullName>
    </submittedName>
</protein>
<proteinExistence type="predicted"/>
<keyword evidence="2" id="KW-1185">Reference proteome</keyword>
<sequence length="181" mass="19622">MVGVGANFNLLTSITGNQFQATVPNPVDPREEALLRVTGDKIDKTFNVAANHDEVVADWNIANIGRFDAQFAADFLTAATIDQVLAENLEVFYTVGDGPERRAGTLADSTELTAVTGLSDVLKVGEDVDVQVRIVLPNPAELLVTDTEIDQVLNVAADWDVRYLTIVADEDEDEDEDETDA</sequence>
<dbReference type="AlphaFoldDB" id="D1BEL7"/>
<accession>D1BEL7</accession>
<dbReference type="HOGENOM" id="CLU_1488056_0_0_11"/>
<evidence type="ECO:0000313" key="1">
    <source>
        <dbReference type="EMBL" id="ACZ23303.1"/>
    </source>
</evidence>
<dbReference type="KEGG" id="ske:Sked_34120"/>
<dbReference type="Proteomes" id="UP000000322">
    <property type="component" value="Chromosome"/>
</dbReference>
<reference evidence="1 2" key="1">
    <citation type="journal article" date="2009" name="Stand. Genomic Sci.">
        <title>Complete genome sequence of Sanguibacter keddieii type strain (ST-74).</title>
        <authorList>
            <person name="Ivanova N."/>
            <person name="Sikorski J."/>
            <person name="Sims D."/>
            <person name="Brettin T."/>
            <person name="Detter J.C."/>
            <person name="Han C."/>
            <person name="Lapidus A."/>
            <person name="Copeland A."/>
            <person name="Glavina Del Rio T."/>
            <person name="Nolan M."/>
            <person name="Chen F."/>
            <person name="Lucas S."/>
            <person name="Tice H."/>
            <person name="Cheng J.F."/>
            <person name="Bruce D."/>
            <person name="Goodwin L."/>
            <person name="Pitluck S."/>
            <person name="Pati A."/>
            <person name="Mavromatis K."/>
            <person name="Chen A."/>
            <person name="Palaniappan K."/>
            <person name="D'haeseleer P."/>
            <person name="Chain P."/>
            <person name="Bristow J."/>
            <person name="Eisen J.A."/>
            <person name="Markowitz V."/>
            <person name="Hugenholtz P."/>
            <person name="Goker M."/>
            <person name="Pukall R."/>
            <person name="Klenk H.P."/>
            <person name="Kyrpides N.C."/>
        </authorList>
    </citation>
    <scope>NUCLEOTIDE SEQUENCE [LARGE SCALE GENOMIC DNA]</scope>
    <source>
        <strain evidence="2">ATCC 51767 / DSM 10542 / NCFB 3025 / ST-74</strain>
    </source>
</reference>
<organism evidence="1 2">
    <name type="scientific">Sanguibacter keddieii (strain ATCC 51767 / DSM 10542 / NCFB 3025 / ST-74)</name>
    <dbReference type="NCBI Taxonomy" id="446469"/>
    <lineage>
        <taxon>Bacteria</taxon>
        <taxon>Bacillati</taxon>
        <taxon>Actinomycetota</taxon>
        <taxon>Actinomycetes</taxon>
        <taxon>Micrococcales</taxon>
        <taxon>Sanguibacteraceae</taxon>
        <taxon>Sanguibacter</taxon>
    </lineage>
</organism>
<evidence type="ECO:0000313" key="2">
    <source>
        <dbReference type="Proteomes" id="UP000000322"/>
    </source>
</evidence>
<gene>
    <name evidence="1" type="ordered locus">Sked_34120</name>
</gene>
<name>D1BEL7_SANKS</name>